<evidence type="ECO:0000259" key="8">
    <source>
        <dbReference type="Pfam" id="PF05175"/>
    </source>
</evidence>
<dbReference type="PROSITE" id="PS00092">
    <property type="entry name" value="N6_MTASE"/>
    <property type="match status" value="1"/>
</dbReference>
<evidence type="ECO:0000256" key="1">
    <source>
        <dbReference type="ARBA" id="ARBA00012771"/>
    </source>
</evidence>
<evidence type="ECO:0000313" key="9">
    <source>
        <dbReference type="EMBL" id="KAJ2780127.1"/>
    </source>
</evidence>
<proteinExistence type="predicted"/>
<dbReference type="Pfam" id="PF05175">
    <property type="entry name" value="MTS"/>
    <property type="match status" value="1"/>
</dbReference>
<accession>A0A9W8HD61</accession>
<evidence type="ECO:0000256" key="4">
    <source>
        <dbReference type="ARBA" id="ARBA00022691"/>
    </source>
</evidence>
<feature type="domain" description="Methyltransferase small" evidence="8">
    <location>
        <begin position="427"/>
        <end position="529"/>
    </location>
</feature>
<evidence type="ECO:0000256" key="6">
    <source>
        <dbReference type="PROSITE-ProRule" id="PRU00182"/>
    </source>
</evidence>
<sequence length="602" mass="61820">MPVAATDNDSDSDNDSSSSSGGGMNALCSRTAVVGAGSAGQKLRNYIVHEFRDLLAVRADSTAALRQKRVRVNGAVVLDSHVLAAGDRVQVQGDAARAIETRLRGLDVALRYSEPGLAVLLKAPGVNAPDAEWAAGALGVVGPRHAVTPGVVGPRHAVTPWLAVNQVEKSVRSLVLVADSEARRAAMAAHIAAGRVRFDLSAVCHGAVDQAAVDRAGGAVRDAETGGSARIAVEATTRSSGAGHLTLVRGAVTGAANPGLVLRRAMAALGCPVVGTQSAARPLRGQRDKGALLAFTRVEFPSPATGAPVAVDVGAAPKLLAVCAREARFHARRLAAARAEVERAAPGLGLGLGLGLGQAAAAAAAAWDVDMADGCPAAYVTGLKDFCGHTLRVTRDTLIPRASTETLVRAAVEQLELGLDPDLVPEPRVLDLGTGSGCVLVATLLRAASAAGTGVDISDAALAVARDNCQRHGLAQRCVLLHSSFEAFAEDAAVVARGPFDVIACNPPYVSPQRAAQMRAAAVREPALALVAEDGGYRAYRTVCASLERAPAVLRAGSGCLALEIGKGMERGVRAIFAAWTEVAALSDAHGFLRVLVFRRRG</sequence>
<dbReference type="GO" id="GO:0003723">
    <property type="term" value="F:RNA binding"/>
    <property type="evidence" value="ECO:0007669"/>
    <property type="project" value="UniProtKB-KW"/>
</dbReference>
<reference evidence="9" key="1">
    <citation type="submission" date="2022-07" db="EMBL/GenBank/DDBJ databases">
        <title>Phylogenomic reconstructions and comparative analyses of Kickxellomycotina fungi.</title>
        <authorList>
            <person name="Reynolds N.K."/>
            <person name="Stajich J.E."/>
            <person name="Barry K."/>
            <person name="Grigoriev I.V."/>
            <person name="Crous P."/>
            <person name="Smith M.E."/>
        </authorList>
    </citation>
    <scope>NUCLEOTIDE SEQUENCE</scope>
    <source>
        <strain evidence="9">NBRC 105414</strain>
    </source>
</reference>
<keyword evidence="3" id="KW-0808">Transferase</keyword>
<dbReference type="Proteomes" id="UP001140217">
    <property type="component" value="Unassembled WGS sequence"/>
</dbReference>
<keyword evidence="2" id="KW-0489">Methyltransferase</keyword>
<dbReference type="Gene3D" id="3.40.50.150">
    <property type="entry name" value="Vaccinia Virus protein VP39"/>
    <property type="match status" value="1"/>
</dbReference>
<dbReference type="OrthoDB" id="269872at2759"/>
<keyword evidence="10" id="KW-1185">Reference proteome</keyword>
<keyword evidence="4" id="KW-0949">S-adenosyl-L-methionine</keyword>
<dbReference type="PROSITE" id="PS50889">
    <property type="entry name" value="S4"/>
    <property type="match status" value="1"/>
</dbReference>
<dbReference type="InterPro" id="IPR050320">
    <property type="entry name" value="N5-glutamine_MTase"/>
</dbReference>
<dbReference type="EC" id="2.1.1.297" evidence="1"/>
<dbReference type="CDD" id="cd02440">
    <property type="entry name" value="AdoMet_MTases"/>
    <property type="match status" value="1"/>
</dbReference>
<organism evidence="9 10">
    <name type="scientific">Coemansia javaensis</name>
    <dbReference type="NCBI Taxonomy" id="2761396"/>
    <lineage>
        <taxon>Eukaryota</taxon>
        <taxon>Fungi</taxon>
        <taxon>Fungi incertae sedis</taxon>
        <taxon>Zoopagomycota</taxon>
        <taxon>Kickxellomycotina</taxon>
        <taxon>Kickxellomycetes</taxon>
        <taxon>Kickxellales</taxon>
        <taxon>Kickxellaceae</taxon>
        <taxon>Coemansia</taxon>
    </lineage>
</organism>
<feature type="region of interest" description="Disordered" evidence="7">
    <location>
        <begin position="1"/>
        <end position="23"/>
    </location>
</feature>
<keyword evidence="6" id="KW-0694">RNA-binding</keyword>
<dbReference type="InterPro" id="IPR002052">
    <property type="entry name" value="DNA_methylase_N6_adenine_CS"/>
</dbReference>
<evidence type="ECO:0000256" key="2">
    <source>
        <dbReference type="ARBA" id="ARBA00022603"/>
    </source>
</evidence>
<dbReference type="NCBIfam" id="TIGR00536">
    <property type="entry name" value="hemK_fam"/>
    <property type="match status" value="1"/>
</dbReference>
<dbReference type="InterPro" id="IPR007848">
    <property type="entry name" value="Small_mtfrase_dom"/>
</dbReference>
<dbReference type="PANTHER" id="PTHR18895:SF74">
    <property type="entry name" value="MTRF1L RELEASE FACTOR GLUTAMINE METHYLTRANSFERASE"/>
    <property type="match status" value="1"/>
</dbReference>
<dbReference type="GO" id="GO:0036009">
    <property type="term" value="F:protein-glutamine N-methyltransferase activity"/>
    <property type="evidence" value="ECO:0007669"/>
    <property type="project" value="TreeGrafter"/>
</dbReference>
<dbReference type="EMBL" id="JANBUL010000149">
    <property type="protein sequence ID" value="KAJ2780127.1"/>
    <property type="molecule type" value="Genomic_DNA"/>
</dbReference>
<dbReference type="SUPFAM" id="SSF53335">
    <property type="entry name" value="S-adenosyl-L-methionine-dependent methyltransferases"/>
    <property type="match status" value="1"/>
</dbReference>
<evidence type="ECO:0000256" key="7">
    <source>
        <dbReference type="SAM" id="MobiDB-lite"/>
    </source>
</evidence>
<dbReference type="GO" id="GO:0032259">
    <property type="term" value="P:methylation"/>
    <property type="evidence" value="ECO:0007669"/>
    <property type="project" value="UniProtKB-KW"/>
</dbReference>
<dbReference type="AlphaFoldDB" id="A0A9W8HD61"/>
<dbReference type="InterPro" id="IPR004556">
    <property type="entry name" value="HemK-like"/>
</dbReference>
<protein>
    <recommendedName>
        <fullName evidence="1">peptide chain release factor N(5)-glutamine methyltransferase</fullName>
        <ecNumber evidence="1">2.1.1.297</ecNumber>
    </recommendedName>
</protein>
<comment type="caution">
    <text evidence="9">The sequence shown here is derived from an EMBL/GenBank/DDBJ whole genome shotgun (WGS) entry which is preliminary data.</text>
</comment>
<evidence type="ECO:0000256" key="5">
    <source>
        <dbReference type="ARBA" id="ARBA00048391"/>
    </source>
</evidence>
<dbReference type="InterPro" id="IPR029063">
    <property type="entry name" value="SAM-dependent_MTases_sf"/>
</dbReference>
<dbReference type="PANTHER" id="PTHR18895">
    <property type="entry name" value="HEMK METHYLTRANSFERASE"/>
    <property type="match status" value="1"/>
</dbReference>
<evidence type="ECO:0000256" key="3">
    <source>
        <dbReference type="ARBA" id="ARBA00022679"/>
    </source>
</evidence>
<name>A0A9W8HD61_9FUNG</name>
<comment type="catalytic activity">
    <reaction evidence="5">
        <text>L-glutaminyl-[peptide chain release factor] + S-adenosyl-L-methionine = N(5)-methyl-L-glutaminyl-[peptide chain release factor] + S-adenosyl-L-homocysteine + H(+)</text>
        <dbReference type="Rhea" id="RHEA:42896"/>
        <dbReference type="Rhea" id="RHEA-COMP:10271"/>
        <dbReference type="Rhea" id="RHEA-COMP:10272"/>
        <dbReference type="ChEBI" id="CHEBI:15378"/>
        <dbReference type="ChEBI" id="CHEBI:30011"/>
        <dbReference type="ChEBI" id="CHEBI:57856"/>
        <dbReference type="ChEBI" id="CHEBI:59789"/>
        <dbReference type="ChEBI" id="CHEBI:61891"/>
        <dbReference type="EC" id="2.1.1.297"/>
    </reaction>
</comment>
<evidence type="ECO:0000313" key="10">
    <source>
        <dbReference type="Proteomes" id="UP001140217"/>
    </source>
</evidence>
<gene>
    <name evidence="9" type="ORF">H4R18_003631</name>
</gene>